<accession>A0AAD0TV33</accession>
<organism evidence="1 2">
    <name type="scientific">Aliarcobacter cryaerophilus ATCC 43158</name>
    <dbReference type="NCBI Taxonomy" id="1032070"/>
    <lineage>
        <taxon>Bacteria</taxon>
        <taxon>Pseudomonadati</taxon>
        <taxon>Campylobacterota</taxon>
        <taxon>Epsilonproteobacteria</taxon>
        <taxon>Campylobacterales</taxon>
        <taxon>Arcobacteraceae</taxon>
        <taxon>Aliarcobacter</taxon>
    </lineage>
</organism>
<dbReference type="EMBL" id="CP032823">
    <property type="protein sequence ID" value="AYJ81031.1"/>
    <property type="molecule type" value="Genomic_DNA"/>
</dbReference>
<evidence type="ECO:0000313" key="1">
    <source>
        <dbReference type="EMBL" id="AYJ81031.1"/>
    </source>
</evidence>
<name>A0AAD0TV33_9BACT</name>
<reference evidence="1 2" key="1">
    <citation type="submission" date="2018-10" db="EMBL/GenBank/DDBJ databases">
        <title>Complete genome sequences of Arcobacter cryaerophilus strains ATCC 43158 and ATCC 49615.</title>
        <authorList>
            <person name="Miller W.G."/>
            <person name="Yee E."/>
            <person name="Bono J.L."/>
        </authorList>
    </citation>
    <scope>NUCLEOTIDE SEQUENCE [LARGE SCALE GENOMIC DNA]</scope>
    <source>
        <strain evidence="1 2">ATCC 43158</strain>
    </source>
</reference>
<dbReference type="AlphaFoldDB" id="A0AAD0TV33"/>
<proteinExistence type="predicted"/>
<sequence length="103" mass="12043">MSYIKIKGLYFTMEKIELDFSKIANDEDIEMEIEPKLKGLIFILDSLFLVGNAGEHKFQKEGFFALHSLASTILDDVYELKENVEYMYQSIHKFRDIKIGVEK</sequence>
<evidence type="ECO:0000313" key="2">
    <source>
        <dbReference type="Proteomes" id="UP000273809"/>
    </source>
</evidence>
<gene>
    <name evidence="1" type="ORF">ACRYA_1942</name>
</gene>
<protein>
    <submittedName>
        <fullName evidence="1">Uncharacterized protein</fullName>
    </submittedName>
</protein>
<dbReference type="Proteomes" id="UP000273809">
    <property type="component" value="Chromosome"/>
</dbReference>
<dbReference type="KEGG" id="acre:ACRYA_1942"/>